<dbReference type="InterPro" id="IPR024729">
    <property type="entry name" value="USP7_ICP0-binding_dom"/>
</dbReference>
<comment type="similarity">
    <text evidence="1">Belongs to the peptidase C19 family.</text>
</comment>
<comment type="caution">
    <text evidence="8">The sequence shown here is derived from an EMBL/GenBank/DDBJ whole genome shotgun (WGS) entry which is preliminary data.</text>
</comment>
<feature type="region of interest" description="Disordered" evidence="6">
    <location>
        <begin position="309"/>
        <end position="355"/>
    </location>
</feature>
<evidence type="ECO:0000256" key="6">
    <source>
        <dbReference type="SAM" id="MobiDB-lite"/>
    </source>
</evidence>
<dbReference type="GO" id="GO:0005634">
    <property type="term" value="C:nucleus"/>
    <property type="evidence" value="ECO:0007669"/>
    <property type="project" value="UniProtKB-ARBA"/>
</dbReference>
<name>A0AAD8JGH4_9APIA</name>
<keyword evidence="3" id="KW-0833">Ubl conjugation pathway</keyword>
<dbReference type="Proteomes" id="UP001237642">
    <property type="component" value="Unassembled WGS sequence"/>
</dbReference>
<evidence type="ECO:0000256" key="2">
    <source>
        <dbReference type="ARBA" id="ARBA00022670"/>
    </source>
</evidence>
<dbReference type="EMBL" id="JAUIZM010000001">
    <property type="protein sequence ID" value="KAK1402025.1"/>
    <property type="molecule type" value="Genomic_DNA"/>
</dbReference>
<dbReference type="Gene3D" id="3.10.20.90">
    <property type="entry name" value="Phosphatidylinositol 3-kinase Catalytic Subunit, Chain A, domain 1"/>
    <property type="match status" value="1"/>
</dbReference>
<sequence>MATIIPQLLMQNHDDDVHSKIRLRIKFCSREADAQLYTIIKVAREDDLFQQIGRDIHFDLVDHEKVRHFPIDKQMHFFKLKEEVAKEFGIPVQLQRYWFFTTRQNHTFRLHRRLTVQEEAQMVGMLRPVSNNANNAELKLFLEVVPELEQCSIRPLDTGKEDILLFFKLYDPEKEQLRYVGNLFVNCTGKPIEIVRNLNELAGFDPDEEIELYEEVKFEPSVTCEHLDKGVSFRSSQIQDGDIICFQRRIQPHFMKEYRYPDVPSFLEYLKKLQAKPEDAEWAQKPYRHYHQMFGYDQFIDDSAMPASEMRQQLGRKDVQTDDSSASNDVTPTRSQSNSQHSLERRKKSKIDDEQSSKLNESIAILVGALKDMADKEKLPMTGGELWAFINEMGLDDELATDAFVFLLRRSFHLKGLMATPPGLRKTVLVKMMKDVKK</sequence>
<keyword evidence="2" id="KW-0645">Protease</keyword>
<keyword evidence="9" id="KW-1185">Reference proteome</keyword>
<evidence type="ECO:0000256" key="4">
    <source>
        <dbReference type="ARBA" id="ARBA00022801"/>
    </source>
</evidence>
<accession>A0AAD8JGH4</accession>
<protein>
    <recommendedName>
        <fullName evidence="7">Ubiquitin carboxyl-terminal hydrolase 7 ICP0-binding domain-containing protein</fullName>
    </recommendedName>
</protein>
<feature type="compositionally biased region" description="Polar residues" evidence="6">
    <location>
        <begin position="322"/>
        <end position="341"/>
    </location>
</feature>
<feature type="domain" description="Ubiquitin carboxyl-terminal hydrolase 7 ICP0-binding" evidence="7">
    <location>
        <begin position="95"/>
        <end position="271"/>
    </location>
</feature>
<evidence type="ECO:0000256" key="5">
    <source>
        <dbReference type="ARBA" id="ARBA00022807"/>
    </source>
</evidence>
<reference evidence="8" key="2">
    <citation type="submission" date="2023-05" db="EMBL/GenBank/DDBJ databases">
        <authorList>
            <person name="Schelkunov M.I."/>
        </authorList>
    </citation>
    <scope>NUCLEOTIDE SEQUENCE</scope>
    <source>
        <strain evidence="8">Hsosn_3</strain>
        <tissue evidence="8">Leaf</tissue>
    </source>
</reference>
<dbReference type="GO" id="GO:0006508">
    <property type="term" value="P:proteolysis"/>
    <property type="evidence" value="ECO:0007669"/>
    <property type="project" value="UniProtKB-KW"/>
</dbReference>
<keyword evidence="4" id="KW-0378">Hydrolase</keyword>
<evidence type="ECO:0000313" key="9">
    <source>
        <dbReference type="Proteomes" id="UP001237642"/>
    </source>
</evidence>
<dbReference type="AlphaFoldDB" id="A0AAD8JGH4"/>
<dbReference type="GO" id="GO:0008234">
    <property type="term" value="F:cysteine-type peptidase activity"/>
    <property type="evidence" value="ECO:0007669"/>
    <property type="project" value="UniProtKB-KW"/>
</dbReference>
<evidence type="ECO:0000256" key="3">
    <source>
        <dbReference type="ARBA" id="ARBA00022786"/>
    </source>
</evidence>
<dbReference type="Pfam" id="PF12436">
    <property type="entry name" value="USP7_ICP0_bdg"/>
    <property type="match status" value="1"/>
</dbReference>
<reference evidence="8" key="1">
    <citation type="submission" date="2023-02" db="EMBL/GenBank/DDBJ databases">
        <title>Genome of toxic invasive species Heracleum sosnowskyi carries increased number of genes despite the absence of recent whole-genome duplications.</title>
        <authorList>
            <person name="Schelkunov M."/>
            <person name="Shtratnikova V."/>
            <person name="Makarenko M."/>
            <person name="Klepikova A."/>
            <person name="Omelchenko D."/>
            <person name="Novikova G."/>
            <person name="Obukhova E."/>
            <person name="Bogdanov V."/>
            <person name="Penin A."/>
            <person name="Logacheva M."/>
        </authorList>
    </citation>
    <scope>NUCLEOTIDE SEQUENCE</scope>
    <source>
        <strain evidence="8">Hsosn_3</strain>
        <tissue evidence="8">Leaf</tissue>
    </source>
</reference>
<evidence type="ECO:0000259" key="7">
    <source>
        <dbReference type="Pfam" id="PF12436"/>
    </source>
</evidence>
<proteinExistence type="inferred from homology"/>
<evidence type="ECO:0000313" key="8">
    <source>
        <dbReference type="EMBL" id="KAK1402025.1"/>
    </source>
</evidence>
<organism evidence="8 9">
    <name type="scientific">Heracleum sosnowskyi</name>
    <dbReference type="NCBI Taxonomy" id="360622"/>
    <lineage>
        <taxon>Eukaryota</taxon>
        <taxon>Viridiplantae</taxon>
        <taxon>Streptophyta</taxon>
        <taxon>Embryophyta</taxon>
        <taxon>Tracheophyta</taxon>
        <taxon>Spermatophyta</taxon>
        <taxon>Magnoliopsida</taxon>
        <taxon>eudicotyledons</taxon>
        <taxon>Gunneridae</taxon>
        <taxon>Pentapetalae</taxon>
        <taxon>asterids</taxon>
        <taxon>campanulids</taxon>
        <taxon>Apiales</taxon>
        <taxon>Apiaceae</taxon>
        <taxon>Apioideae</taxon>
        <taxon>apioid superclade</taxon>
        <taxon>Tordylieae</taxon>
        <taxon>Tordyliinae</taxon>
        <taxon>Heracleum</taxon>
    </lineage>
</organism>
<keyword evidence="5" id="KW-0788">Thiol protease</keyword>
<evidence type="ECO:0000256" key="1">
    <source>
        <dbReference type="ARBA" id="ARBA00009085"/>
    </source>
</evidence>
<dbReference type="GO" id="GO:0101005">
    <property type="term" value="F:deubiquitinase activity"/>
    <property type="evidence" value="ECO:0007669"/>
    <property type="project" value="UniProtKB-ARBA"/>
</dbReference>
<gene>
    <name evidence="8" type="ORF">POM88_001630</name>
</gene>
<dbReference type="FunFam" id="3.10.20.90:FF:000050">
    <property type="entry name" value="Ubiquitin carboxyl-terminal hydrolase 13"/>
    <property type="match status" value="1"/>
</dbReference>